<dbReference type="InterPro" id="IPR010074">
    <property type="entry name" value="PRibForGlyAmidine_synth_PurL"/>
</dbReference>
<dbReference type="Pfam" id="PF00586">
    <property type="entry name" value="AIRS"/>
    <property type="match status" value="1"/>
</dbReference>
<sequence length="445" mass="49683">MNNARYIKILGSADRQLEKISKDYLLSLNLAEMKTIQKYFKKEKKNPTDIELETIAQTWSEHCIHKTFKSKIEYEENGKREVINNLLKQTIIKSTRKLNKSWCISVFEDNAGIIKFTDDYNLAFKVETHNHPSALEPYGGAETGIGGVIRDILGVGRGAKPIFNTDIFCFGPLNLNFKQLPAGTLHPRRIFKGVVSGVRDYGNRMGIPTINGAILFDQGYICNPLVFCGTGGLIPANQCKKTVLSGDLIVAIGGRTGRDGIHGATFSSLSLDKDTKTSPVQIGHPIAEKKFTDTLLEARDKNLYRSLTDCGAGGFSSAVGELGKETGAIVYLEKAPLKYQGLLPWEIWVSEAQERMVLVVPPKKLKELLKLFSREDVEATVIGKFTGSKKLQLFYRKTRVCNLKMDFLHQGLPGIRKRAIWKAKKFKEPSFSQPGNLTKILKKLL</sequence>
<dbReference type="PANTHER" id="PTHR43555">
    <property type="entry name" value="PHOSPHORIBOSYLFORMYLGLYCINAMIDINE SYNTHASE SUBUNIT PURL"/>
    <property type="match status" value="1"/>
</dbReference>
<evidence type="ECO:0000256" key="3">
    <source>
        <dbReference type="ARBA" id="ARBA00022723"/>
    </source>
</evidence>
<dbReference type="InterPro" id="IPR041609">
    <property type="entry name" value="PurL_linker"/>
</dbReference>
<dbReference type="GO" id="GO:0005524">
    <property type="term" value="F:ATP binding"/>
    <property type="evidence" value="ECO:0007669"/>
    <property type="project" value="UniProtKB-KW"/>
</dbReference>
<dbReference type="GO" id="GO:0006189">
    <property type="term" value="P:'de novo' IMP biosynthetic process"/>
    <property type="evidence" value="ECO:0007669"/>
    <property type="project" value="InterPro"/>
</dbReference>
<feature type="domain" description="Phosphoribosylformylglycinamidine synthase linker" evidence="10">
    <location>
        <begin position="17"/>
        <end position="66"/>
    </location>
</feature>
<dbReference type="Pfam" id="PF18072">
    <property type="entry name" value="FGAR-AT_linker"/>
    <property type="match status" value="1"/>
</dbReference>
<gene>
    <name evidence="11" type="ORF">COS11_00890</name>
</gene>
<dbReference type="GO" id="GO:0004642">
    <property type="term" value="F:phosphoribosylformylglycinamidine synthase activity"/>
    <property type="evidence" value="ECO:0007669"/>
    <property type="project" value="InterPro"/>
</dbReference>
<dbReference type="InterPro" id="IPR036921">
    <property type="entry name" value="PurM-like_N_sf"/>
</dbReference>
<evidence type="ECO:0000256" key="2">
    <source>
        <dbReference type="ARBA" id="ARBA00022598"/>
    </source>
</evidence>
<evidence type="ECO:0000256" key="7">
    <source>
        <dbReference type="ARBA" id="ARBA00022842"/>
    </source>
</evidence>
<dbReference type="SUPFAM" id="SSF55326">
    <property type="entry name" value="PurM N-terminal domain-like"/>
    <property type="match status" value="1"/>
</dbReference>
<evidence type="ECO:0000313" key="11">
    <source>
        <dbReference type="EMBL" id="PIV64688.1"/>
    </source>
</evidence>
<dbReference type="Pfam" id="PF02769">
    <property type="entry name" value="AIRS_C"/>
    <property type="match status" value="1"/>
</dbReference>
<evidence type="ECO:0000256" key="6">
    <source>
        <dbReference type="ARBA" id="ARBA00022840"/>
    </source>
</evidence>
<evidence type="ECO:0000256" key="4">
    <source>
        <dbReference type="ARBA" id="ARBA00022741"/>
    </source>
</evidence>
<evidence type="ECO:0000313" key="12">
    <source>
        <dbReference type="Proteomes" id="UP000228886"/>
    </source>
</evidence>
<evidence type="ECO:0000256" key="1">
    <source>
        <dbReference type="ARBA" id="ARBA00022490"/>
    </source>
</evidence>
<dbReference type="InterPro" id="IPR016188">
    <property type="entry name" value="PurM-like_N"/>
</dbReference>
<feature type="domain" description="PurM-like N-terminal" evidence="8">
    <location>
        <begin position="109"/>
        <end position="233"/>
    </location>
</feature>
<evidence type="ECO:0000259" key="10">
    <source>
        <dbReference type="Pfam" id="PF18072"/>
    </source>
</evidence>
<dbReference type="Gene3D" id="3.30.1330.10">
    <property type="entry name" value="PurM-like, N-terminal domain"/>
    <property type="match status" value="1"/>
</dbReference>
<organism evidence="11 12">
    <name type="scientific">bacterium (Candidatus Ratteibacteria) CG01_land_8_20_14_3_00_40_19</name>
    <dbReference type="NCBI Taxonomy" id="2014290"/>
    <lineage>
        <taxon>Bacteria</taxon>
        <taxon>Candidatus Ratteibacteria</taxon>
    </lineage>
</organism>
<dbReference type="AlphaFoldDB" id="A0A2M7EAF6"/>
<dbReference type="PANTHER" id="PTHR43555:SF1">
    <property type="entry name" value="PHOSPHORIBOSYLFORMYLGLYCINAMIDINE SYNTHASE SUBUNIT PURL"/>
    <property type="match status" value="1"/>
</dbReference>
<evidence type="ECO:0000259" key="8">
    <source>
        <dbReference type="Pfam" id="PF00586"/>
    </source>
</evidence>
<keyword evidence="7" id="KW-0460">Magnesium</keyword>
<feature type="domain" description="PurM-like C-terminal" evidence="9">
    <location>
        <begin position="246"/>
        <end position="395"/>
    </location>
</feature>
<keyword evidence="1" id="KW-0963">Cytoplasm</keyword>
<proteinExistence type="inferred from homology"/>
<dbReference type="Proteomes" id="UP000228886">
    <property type="component" value="Unassembled WGS sequence"/>
</dbReference>
<feature type="non-terminal residue" evidence="11">
    <location>
        <position position="445"/>
    </location>
</feature>
<dbReference type="InterPro" id="IPR010918">
    <property type="entry name" value="PurM-like_C_dom"/>
</dbReference>
<keyword evidence="2" id="KW-0436">Ligase</keyword>
<dbReference type="EMBL" id="PETL01000045">
    <property type="protein sequence ID" value="PIV64688.1"/>
    <property type="molecule type" value="Genomic_DNA"/>
</dbReference>
<dbReference type="CDD" id="cd02203">
    <property type="entry name" value="PurL_repeat1"/>
    <property type="match status" value="1"/>
</dbReference>
<reference evidence="12" key="1">
    <citation type="submission" date="2017-09" db="EMBL/GenBank/DDBJ databases">
        <title>Depth-based differentiation of microbial function through sediment-hosted aquifers and enrichment of novel symbionts in the deep terrestrial subsurface.</title>
        <authorList>
            <person name="Probst A.J."/>
            <person name="Ladd B."/>
            <person name="Jarett J.K."/>
            <person name="Geller-Mcgrath D.E."/>
            <person name="Sieber C.M.K."/>
            <person name="Emerson J.B."/>
            <person name="Anantharaman K."/>
            <person name="Thomas B.C."/>
            <person name="Malmstrom R."/>
            <person name="Stieglmeier M."/>
            <person name="Klingl A."/>
            <person name="Woyke T."/>
            <person name="Ryan C.M."/>
            <person name="Banfield J.F."/>
        </authorList>
    </citation>
    <scope>NUCLEOTIDE SEQUENCE [LARGE SCALE GENOMIC DNA]</scope>
</reference>
<keyword evidence="6" id="KW-0067">ATP-binding</keyword>
<dbReference type="GO" id="GO:0046872">
    <property type="term" value="F:metal ion binding"/>
    <property type="evidence" value="ECO:0007669"/>
    <property type="project" value="UniProtKB-KW"/>
</dbReference>
<comment type="caution">
    <text evidence="11">The sequence shown here is derived from an EMBL/GenBank/DDBJ whole genome shotgun (WGS) entry which is preliminary data.</text>
</comment>
<evidence type="ECO:0000256" key="5">
    <source>
        <dbReference type="ARBA" id="ARBA00022755"/>
    </source>
</evidence>
<dbReference type="HAMAP" id="MF_00420">
    <property type="entry name" value="PurL_2"/>
    <property type="match status" value="1"/>
</dbReference>
<dbReference type="Gene3D" id="3.90.650.10">
    <property type="entry name" value="PurM-like C-terminal domain"/>
    <property type="match status" value="1"/>
</dbReference>
<accession>A0A2M7EAF6</accession>
<dbReference type="InterPro" id="IPR036676">
    <property type="entry name" value="PurM-like_C_sf"/>
</dbReference>
<keyword evidence="5" id="KW-0658">Purine biosynthesis</keyword>
<name>A0A2M7EAF6_9BACT</name>
<evidence type="ECO:0000259" key="9">
    <source>
        <dbReference type="Pfam" id="PF02769"/>
    </source>
</evidence>
<dbReference type="Gene3D" id="1.10.8.750">
    <property type="entry name" value="Phosphoribosylformylglycinamidine synthase, linker domain"/>
    <property type="match status" value="1"/>
</dbReference>
<protein>
    <submittedName>
        <fullName evidence="11">Phosphoribosylformylglycinamidine synthase</fullName>
    </submittedName>
</protein>
<keyword evidence="3" id="KW-0479">Metal-binding</keyword>
<keyword evidence="4" id="KW-0547">Nucleotide-binding</keyword>
<dbReference type="SUPFAM" id="SSF56042">
    <property type="entry name" value="PurM C-terminal domain-like"/>
    <property type="match status" value="1"/>
</dbReference>